<reference evidence="1" key="1">
    <citation type="submission" date="2018-11" db="EMBL/GenBank/DDBJ databases">
        <authorList>
            <consortium name="Pathogen Informatics"/>
        </authorList>
    </citation>
    <scope>NUCLEOTIDE SEQUENCE</scope>
</reference>
<protein>
    <submittedName>
        <fullName evidence="1">Uncharacterized protein</fullName>
    </submittedName>
</protein>
<dbReference type="EMBL" id="CAAALY010064193">
    <property type="protein sequence ID" value="VEL23824.1"/>
    <property type="molecule type" value="Genomic_DNA"/>
</dbReference>
<dbReference type="AlphaFoldDB" id="A0A3S5AH90"/>
<proteinExistence type="predicted"/>
<accession>A0A3S5AH90</accession>
<evidence type="ECO:0000313" key="2">
    <source>
        <dbReference type="Proteomes" id="UP000784294"/>
    </source>
</evidence>
<dbReference type="Proteomes" id="UP000784294">
    <property type="component" value="Unassembled WGS sequence"/>
</dbReference>
<gene>
    <name evidence="1" type="ORF">PXEA_LOCUS17264</name>
</gene>
<name>A0A3S5AH90_9PLAT</name>
<keyword evidence="2" id="KW-1185">Reference proteome</keyword>
<evidence type="ECO:0000313" key="1">
    <source>
        <dbReference type="EMBL" id="VEL23824.1"/>
    </source>
</evidence>
<organism evidence="1 2">
    <name type="scientific">Protopolystoma xenopodis</name>
    <dbReference type="NCBI Taxonomy" id="117903"/>
    <lineage>
        <taxon>Eukaryota</taxon>
        <taxon>Metazoa</taxon>
        <taxon>Spiralia</taxon>
        <taxon>Lophotrochozoa</taxon>
        <taxon>Platyhelminthes</taxon>
        <taxon>Monogenea</taxon>
        <taxon>Polyopisthocotylea</taxon>
        <taxon>Polystomatidea</taxon>
        <taxon>Polystomatidae</taxon>
        <taxon>Protopolystoma</taxon>
    </lineage>
</organism>
<comment type="caution">
    <text evidence="1">The sequence shown here is derived from an EMBL/GenBank/DDBJ whole genome shotgun (WGS) entry which is preliminary data.</text>
</comment>
<sequence length="209" mass="22305">MRLGTTVLFKGEQGESSEVGAHVKLIFRDRQPDTLKDELILGLQMAPHISSSQSLPVTLALDSSTPTYREASKQVFSFAKVDELGFNRSRATSTGVSRAFEQNNNFRQQQPLQPSQASYKIAGLSGSRADLNATMLSSSGLGGFWRRSCAGGSGSSNSSRGCLTLILIGGGLEAARGGRFGDFLHLFLVRTCALNKAANKDHGTGAYLS</sequence>